<keyword evidence="5" id="KW-0413">Isomerase</keyword>
<dbReference type="GO" id="GO:0030170">
    <property type="term" value="F:pyridoxal phosphate binding"/>
    <property type="evidence" value="ECO:0007669"/>
    <property type="project" value="TreeGrafter"/>
</dbReference>
<dbReference type="InterPro" id="IPR001608">
    <property type="entry name" value="Ala_racemase_N"/>
</dbReference>
<dbReference type="CDD" id="cd00430">
    <property type="entry name" value="PLPDE_III_AR"/>
    <property type="match status" value="1"/>
</dbReference>
<dbReference type="RefSeq" id="WP_054587426.1">
    <property type="nucleotide sequence ID" value="NZ_CP012700.1"/>
</dbReference>
<dbReference type="PANTHER" id="PTHR30511:SF0">
    <property type="entry name" value="ALANINE RACEMASE, CATABOLIC-RELATED"/>
    <property type="match status" value="1"/>
</dbReference>
<dbReference type="GO" id="GO:0008784">
    <property type="term" value="F:alanine racemase activity"/>
    <property type="evidence" value="ECO:0007669"/>
    <property type="project" value="UniProtKB-EC"/>
</dbReference>
<dbReference type="EC" id="5.1.1.1" evidence="3"/>
<comment type="cofactor">
    <cofactor evidence="2 6">
        <name>pyridoxal 5'-phosphate</name>
        <dbReference type="ChEBI" id="CHEBI:597326"/>
    </cofactor>
</comment>
<dbReference type="SUPFAM" id="SSF50621">
    <property type="entry name" value="Alanine racemase C-terminal domain-like"/>
    <property type="match status" value="1"/>
</dbReference>
<dbReference type="InterPro" id="IPR029066">
    <property type="entry name" value="PLP-binding_barrel"/>
</dbReference>
<dbReference type="InterPro" id="IPR011079">
    <property type="entry name" value="Ala_racemase_C"/>
</dbReference>
<proteinExistence type="predicted"/>
<dbReference type="NCBIfam" id="TIGR00492">
    <property type="entry name" value="alr"/>
    <property type="match status" value="1"/>
</dbReference>
<dbReference type="KEGG" id="smag:AN936_06575"/>
<dbReference type="AlphaFoldDB" id="A0A0N9UKT7"/>
<evidence type="ECO:0000256" key="5">
    <source>
        <dbReference type="ARBA" id="ARBA00023235"/>
    </source>
</evidence>
<dbReference type="Proteomes" id="UP000058074">
    <property type="component" value="Chromosome"/>
</dbReference>
<dbReference type="SUPFAM" id="SSF51419">
    <property type="entry name" value="PLP-binding barrel"/>
    <property type="match status" value="1"/>
</dbReference>
<evidence type="ECO:0000259" key="7">
    <source>
        <dbReference type="SMART" id="SM01005"/>
    </source>
</evidence>
<dbReference type="PATRIC" id="fig|33050.5.peg.1368"/>
<evidence type="ECO:0000313" key="8">
    <source>
        <dbReference type="EMBL" id="ALH80041.1"/>
    </source>
</evidence>
<feature type="modified residue" description="N6-(pyridoxal phosphate)lysine" evidence="6">
    <location>
        <position position="38"/>
    </location>
</feature>
<dbReference type="Pfam" id="PF00842">
    <property type="entry name" value="Ala_racemase_C"/>
    <property type="match status" value="1"/>
</dbReference>
<dbReference type="Gene3D" id="2.40.37.10">
    <property type="entry name" value="Lyase, Ornithine Decarboxylase, Chain A, domain 1"/>
    <property type="match status" value="1"/>
</dbReference>
<dbReference type="PANTHER" id="PTHR30511">
    <property type="entry name" value="ALANINE RACEMASE"/>
    <property type="match status" value="1"/>
</dbReference>
<keyword evidence="4 6" id="KW-0663">Pyridoxal phosphate</keyword>
<evidence type="ECO:0000256" key="4">
    <source>
        <dbReference type="ARBA" id="ARBA00022898"/>
    </source>
</evidence>
<name>A0A0N9UKT7_SPHMC</name>
<gene>
    <name evidence="8" type="ORF">AN936_06575</name>
</gene>
<dbReference type="Pfam" id="PF01168">
    <property type="entry name" value="Ala_racemase_N"/>
    <property type="match status" value="1"/>
</dbReference>
<evidence type="ECO:0000256" key="1">
    <source>
        <dbReference type="ARBA" id="ARBA00000316"/>
    </source>
</evidence>
<evidence type="ECO:0000256" key="3">
    <source>
        <dbReference type="ARBA" id="ARBA00013089"/>
    </source>
</evidence>
<dbReference type="GO" id="GO:0005829">
    <property type="term" value="C:cytosol"/>
    <property type="evidence" value="ECO:0007669"/>
    <property type="project" value="TreeGrafter"/>
</dbReference>
<dbReference type="Gene3D" id="3.20.20.10">
    <property type="entry name" value="Alanine racemase"/>
    <property type="match status" value="1"/>
</dbReference>
<dbReference type="GO" id="GO:0006522">
    <property type="term" value="P:alanine metabolic process"/>
    <property type="evidence" value="ECO:0007669"/>
    <property type="project" value="InterPro"/>
</dbReference>
<organism evidence="8 9">
    <name type="scientific">Sphingopyxis macrogoltabida</name>
    <name type="common">Sphingomonas macrogoltabidus</name>
    <dbReference type="NCBI Taxonomy" id="33050"/>
    <lineage>
        <taxon>Bacteria</taxon>
        <taxon>Pseudomonadati</taxon>
        <taxon>Pseudomonadota</taxon>
        <taxon>Alphaproteobacteria</taxon>
        <taxon>Sphingomonadales</taxon>
        <taxon>Sphingomonadaceae</taxon>
        <taxon>Sphingopyxis</taxon>
    </lineage>
</organism>
<protein>
    <recommendedName>
        <fullName evidence="3">alanine racemase</fullName>
        <ecNumber evidence="3">5.1.1.1</ecNumber>
    </recommendedName>
</protein>
<reference evidence="8 9" key="1">
    <citation type="journal article" date="2015" name="Genome Announc.">
        <title>Complete Genome Sequence of Polypropylene Glycol- and Polyethylene Glycol-Degrading Sphingopyxis macrogoltabida Strain EY-1.</title>
        <authorList>
            <person name="Ohtsubo Y."/>
            <person name="Nagata Y."/>
            <person name="Numata M."/>
            <person name="Tsuchikane K."/>
            <person name="Hosoyama A."/>
            <person name="Yamazoe A."/>
            <person name="Tsuda M."/>
            <person name="Fujita N."/>
            <person name="Kawai F."/>
        </authorList>
    </citation>
    <scope>NUCLEOTIDE SEQUENCE [LARGE SCALE GENOMIC DNA]</scope>
    <source>
        <strain evidence="8 9">EY-1</strain>
    </source>
</reference>
<dbReference type="OrthoDB" id="9813814at2"/>
<dbReference type="InterPro" id="IPR000821">
    <property type="entry name" value="Ala_racemase"/>
</dbReference>
<evidence type="ECO:0000313" key="9">
    <source>
        <dbReference type="Proteomes" id="UP000058074"/>
    </source>
</evidence>
<comment type="catalytic activity">
    <reaction evidence="1">
        <text>L-alanine = D-alanine</text>
        <dbReference type="Rhea" id="RHEA:20249"/>
        <dbReference type="ChEBI" id="CHEBI:57416"/>
        <dbReference type="ChEBI" id="CHEBI:57972"/>
        <dbReference type="EC" id="5.1.1.1"/>
    </reaction>
</comment>
<accession>A0A0N9UKT7</accession>
<dbReference type="SMART" id="SM01005">
    <property type="entry name" value="Ala_racemase_C"/>
    <property type="match status" value="1"/>
</dbReference>
<evidence type="ECO:0000256" key="6">
    <source>
        <dbReference type="PIRSR" id="PIRSR600821-50"/>
    </source>
</evidence>
<dbReference type="EMBL" id="CP012700">
    <property type="protein sequence ID" value="ALH80041.1"/>
    <property type="molecule type" value="Genomic_DNA"/>
</dbReference>
<dbReference type="InterPro" id="IPR009006">
    <property type="entry name" value="Ala_racemase/Decarboxylase_C"/>
</dbReference>
<evidence type="ECO:0000256" key="2">
    <source>
        <dbReference type="ARBA" id="ARBA00001933"/>
    </source>
</evidence>
<feature type="domain" description="Alanine racemase C-terminal" evidence="7">
    <location>
        <begin position="246"/>
        <end position="368"/>
    </location>
</feature>
<dbReference type="PRINTS" id="PR00992">
    <property type="entry name" value="ALARACEMASE"/>
</dbReference>
<sequence>MTESVRSVAMDVDLSALRHNLAVVRELSGDREVIASIKANAYGFGAVGVSRALVDAGVRKLWTGNVDEAIALRDAGIDAEILLFGGIEPQQVADVLRHDFQPTIFDEVGLDMLAEAGMAAGRRVPVWVKVDAGLGRFGVALGGAADFVEQVALRDGIDLRGVYSHLPFGSADGANWARERSARFNAVIDELGARGVAIPTTQLWGSSGVLAGLPDASSAVCVGHALFGLSPLEAGVGVHSELRPLIRSLSAPILQVGGSGVEGGGYGAGGNGLAATLGIGLADGIAKAKHGEAEVIIGGRRVPVRGFTLEYLMVDASDAASAEPFDAALIIGTAGDASVTLDDWAKWTGVSPLEVMMALSDRMPVRYVDG</sequence>